<feature type="transmembrane region" description="Helical" evidence="5">
    <location>
        <begin position="63"/>
        <end position="84"/>
    </location>
</feature>
<keyword evidence="4 5" id="KW-0472">Membrane</keyword>
<dbReference type="Pfam" id="PF02361">
    <property type="entry name" value="CbiQ"/>
    <property type="match status" value="1"/>
</dbReference>
<reference evidence="6 7" key="1">
    <citation type="submission" date="2021-04" db="EMBL/GenBank/DDBJ databases">
        <authorList>
            <person name="Rakotoarivonina H."/>
        </authorList>
    </citation>
    <scope>NUCLEOTIDE SEQUENCE [LARGE SCALE GENOMIC DNA]</scope>
    <source>
        <strain evidence="6 7">XE</strain>
    </source>
</reference>
<keyword evidence="2 5" id="KW-0812">Transmembrane</keyword>
<dbReference type="PANTHER" id="PTHR33514:SF1">
    <property type="entry name" value="ABC TRANSPORTER PERMEASE"/>
    <property type="match status" value="1"/>
</dbReference>
<sequence length="257" mass="29563">MLEWFAPQRITWLHRANPAWKGLLMFLVMLVLFFSRDLAFIVVIACWYGGFLFVFSGFARRKLLLLCLPFALTFLSSSLTLALFGKGEHVLWQWGIVKISEESVRSGLIIGMKSLAIGLVSLVLLLTTRPVLLFYALMQQFRFPARFAYSFLAALRLVPIVIEEWQTRTHALKVRGIAFSKGVKGVYERLKLYSVPLFAQSIRRAQRMAVAMEAKQFRMNQPRTYYYETSYSKIDAYLTAYVCGSLLVALLMPEPFR</sequence>
<keyword evidence="3 5" id="KW-1133">Transmembrane helix</keyword>
<organism evidence="6 7">
    <name type="scientific">Thermobacillus xylanilyticus</name>
    <dbReference type="NCBI Taxonomy" id="76633"/>
    <lineage>
        <taxon>Bacteria</taxon>
        <taxon>Bacillati</taxon>
        <taxon>Bacillota</taxon>
        <taxon>Bacilli</taxon>
        <taxon>Bacillales</taxon>
        <taxon>Paenibacillaceae</taxon>
        <taxon>Thermobacillus</taxon>
    </lineage>
</organism>
<feature type="transmembrane region" description="Helical" evidence="5">
    <location>
        <begin position="12"/>
        <end position="32"/>
    </location>
</feature>
<keyword evidence="7" id="KW-1185">Reference proteome</keyword>
<dbReference type="EMBL" id="CAJRAY010000080">
    <property type="protein sequence ID" value="CAG5091221.1"/>
    <property type="molecule type" value="Genomic_DNA"/>
</dbReference>
<proteinExistence type="predicted"/>
<protein>
    <submittedName>
        <fullName evidence="6">HMP/thiamine permease protein ykoC</fullName>
    </submittedName>
</protein>
<dbReference type="Proteomes" id="UP000681526">
    <property type="component" value="Unassembled WGS sequence"/>
</dbReference>
<feature type="transmembrane region" description="Helical" evidence="5">
    <location>
        <begin position="38"/>
        <end position="56"/>
    </location>
</feature>
<dbReference type="PANTHER" id="PTHR33514">
    <property type="entry name" value="PROTEIN ABCI12, CHLOROPLASTIC"/>
    <property type="match status" value="1"/>
</dbReference>
<evidence type="ECO:0000256" key="2">
    <source>
        <dbReference type="ARBA" id="ARBA00022692"/>
    </source>
</evidence>
<comment type="caution">
    <text evidence="6">The sequence shown here is derived from an EMBL/GenBank/DDBJ whole genome shotgun (WGS) entry which is preliminary data.</text>
</comment>
<dbReference type="RefSeq" id="WP_213485477.1">
    <property type="nucleotide sequence ID" value="NZ_CAJRAY010000080.1"/>
</dbReference>
<comment type="subcellular location">
    <subcellularLocation>
        <location evidence="1">Membrane</location>
        <topology evidence="1">Multi-pass membrane protein</topology>
    </subcellularLocation>
</comment>
<evidence type="ECO:0000256" key="4">
    <source>
        <dbReference type="ARBA" id="ARBA00023136"/>
    </source>
</evidence>
<evidence type="ECO:0000313" key="6">
    <source>
        <dbReference type="EMBL" id="CAG5091221.1"/>
    </source>
</evidence>
<accession>A0ABN7S730</accession>
<feature type="transmembrane region" description="Helical" evidence="5">
    <location>
        <begin position="115"/>
        <end position="136"/>
    </location>
</feature>
<name>A0ABN7S730_THEXY</name>
<dbReference type="InterPro" id="IPR003339">
    <property type="entry name" value="ABC/ECF_trnsptr_transmembrane"/>
</dbReference>
<dbReference type="CDD" id="cd16914">
    <property type="entry name" value="EcfT"/>
    <property type="match status" value="1"/>
</dbReference>
<evidence type="ECO:0000256" key="5">
    <source>
        <dbReference type="SAM" id="Phobius"/>
    </source>
</evidence>
<evidence type="ECO:0000256" key="1">
    <source>
        <dbReference type="ARBA" id="ARBA00004141"/>
    </source>
</evidence>
<gene>
    <name evidence="6" type="primary">txxe 3046</name>
    <name evidence="6" type="ORF">TXXE_15270</name>
</gene>
<evidence type="ECO:0000256" key="3">
    <source>
        <dbReference type="ARBA" id="ARBA00022989"/>
    </source>
</evidence>
<evidence type="ECO:0000313" key="7">
    <source>
        <dbReference type="Proteomes" id="UP000681526"/>
    </source>
</evidence>